<dbReference type="GO" id="GO:0043625">
    <property type="term" value="C:delta DNA polymerase complex"/>
    <property type="evidence" value="ECO:0007669"/>
    <property type="project" value="TreeGrafter"/>
</dbReference>
<dbReference type="AlphaFoldDB" id="A0A067BQQ1"/>
<protein>
    <recommendedName>
        <fullName evidence="7">DNA polymerase delta subunit 2</fullName>
    </recommendedName>
</protein>
<dbReference type="OrthoDB" id="3763at2759"/>
<evidence type="ECO:0000256" key="1">
    <source>
        <dbReference type="ARBA" id="ARBA00006035"/>
    </source>
</evidence>
<dbReference type="GO" id="GO:0006271">
    <property type="term" value="P:DNA strand elongation involved in DNA replication"/>
    <property type="evidence" value="ECO:0007669"/>
    <property type="project" value="TreeGrafter"/>
</dbReference>
<name>A0A067BQQ1_SAPPC</name>
<dbReference type="Proteomes" id="UP000030745">
    <property type="component" value="Unassembled WGS sequence"/>
</dbReference>
<dbReference type="STRING" id="695850.A0A067BQQ1"/>
<feature type="domain" description="DNA polymerase alpha/delta/epsilon subunit B" evidence="3">
    <location>
        <begin position="205"/>
        <end position="394"/>
    </location>
</feature>
<dbReference type="VEuPathDB" id="FungiDB:SPRG_21311"/>
<evidence type="ECO:0000259" key="4">
    <source>
        <dbReference type="Pfam" id="PF18018"/>
    </source>
</evidence>
<proteinExistence type="inferred from homology"/>
<dbReference type="Gene3D" id="2.40.50.430">
    <property type="match status" value="1"/>
</dbReference>
<dbReference type="InterPro" id="IPR024826">
    <property type="entry name" value="DNA_pol_delta/II_ssu"/>
</dbReference>
<accession>A0A067BQQ1</accession>
<dbReference type="RefSeq" id="XP_012208717.1">
    <property type="nucleotide sequence ID" value="XM_012353327.1"/>
</dbReference>
<gene>
    <name evidence="5" type="ORF">SPRG_21311</name>
</gene>
<dbReference type="PANTHER" id="PTHR10416:SF0">
    <property type="entry name" value="DNA POLYMERASE DELTA SUBUNIT 2"/>
    <property type="match status" value="1"/>
</dbReference>
<dbReference type="InterPro" id="IPR040663">
    <property type="entry name" value="DNA_pol_D_N"/>
</dbReference>
<dbReference type="OMA" id="HCILIGT"/>
<dbReference type="EMBL" id="KK583308">
    <property type="protein sequence ID" value="KDO20588.1"/>
    <property type="molecule type" value="Genomic_DNA"/>
</dbReference>
<dbReference type="Pfam" id="PF18018">
    <property type="entry name" value="DNA_pol_D_N"/>
    <property type="match status" value="1"/>
</dbReference>
<keyword evidence="2" id="KW-0235">DNA replication</keyword>
<dbReference type="KEGG" id="spar:SPRG_21311"/>
<organism evidence="5 6">
    <name type="scientific">Saprolegnia parasitica (strain CBS 223.65)</name>
    <dbReference type="NCBI Taxonomy" id="695850"/>
    <lineage>
        <taxon>Eukaryota</taxon>
        <taxon>Sar</taxon>
        <taxon>Stramenopiles</taxon>
        <taxon>Oomycota</taxon>
        <taxon>Saprolegniomycetes</taxon>
        <taxon>Saprolegniales</taxon>
        <taxon>Saprolegniaceae</taxon>
        <taxon>Saprolegnia</taxon>
    </lineage>
</organism>
<dbReference type="PANTHER" id="PTHR10416">
    <property type="entry name" value="DNA POLYMERASE DELTA SUBUNIT 2"/>
    <property type="match status" value="1"/>
</dbReference>
<evidence type="ECO:0000256" key="2">
    <source>
        <dbReference type="ARBA" id="ARBA00022705"/>
    </source>
</evidence>
<reference evidence="5 6" key="1">
    <citation type="journal article" date="2013" name="PLoS Genet.">
        <title>Distinctive expansion of potential virulence genes in the genome of the oomycete fish pathogen Saprolegnia parasitica.</title>
        <authorList>
            <person name="Jiang R.H."/>
            <person name="de Bruijn I."/>
            <person name="Haas B.J."/>
            <person name="Belmonte R."/>
            <person name="Lobach L."/>
            <person name="Christie J."/>
            <person name="van den Ackerveken G."/>
            <person name="Bottin A."/>
            <person name="Bulone V."/>
            <person name="Diaz-Moreno S.M."/>
            <person name="Dumas B."/>
            <person name="Fan L."/>
            <person name="Gaulin E."/>
            <person name="Govers F."/>
            <person name="Grenville-Briggs L.J."/>
            <person name="Horner N.R."/>
            <person name="Levin J.Z."/>
            <person name="Mammella M."/>
            <person name="Meijer H.J."/>
            <person name="Morris P."/>
            <person name="Nusbaum C."/>
            <person name="Oome S."/>
            <person name="Phillips A.J."/>
            <person name="van Rooyen D."/>
            <person name="Rzeszutek E."/>
            <person name="Saraiva M."/>
            <person name="Secombes C.J."/>
            <person name="Seidl M.F."/>
            <person name="Snel B."/>
            <person name="Stassen J.H."/>
            <person name="Sykes S."/>
            <person name="Tripathy S."/>
            <person name="van den Berg H."/>
            <person name="Vega-Arreguin J.C."/>
            <person name="Wawra S."/>
            <person name="Young S.K."/>
            <person name="Zeng Q."/>
            <person name="Dieguez-Uribeondo J."/>
            <person name="Russ C."/>
            <person name="Tyler B.M."/>
            <person name="van West P."/>
        </authorList>
    </citation>
    <scope>NUCLEOTIDE SEQUENCE [LARGE SCALE GENOMIC DNA]</scope>
    <source>
        <strain evidence="5 6">CBS 223.65</strain>
    </source>
</reference>
<evidence type="ECO:0000259" key="3">
    <source>
        <dbReference type="Pfam" id="PF04042"/>
    </source>
</evidence>
<feature type="domain" description="DNA polymerase delta subunit OB-fold" evidence="4">
    <location>
        <begin position="27"/>
        <end position="158"/>
    </location>
</feature>
<keyword evidence="6" id="KW-1185">Reference proteome</keyword>
<evidence type="ECO:0008006" key="7">
    <source>
        <dbReference type="Google" id="ProtNLM"/>
    </source>
</evidence>
<dbReference type="InterPro" id="IPR007185">
    <property type="entry name" value="DNA_pol_a/d/e_bsu"/>
</dbReference>
<dbReference type="Gene3D" id="3.60.21.50">
    <property type="match status" value="1"/>
</dbReference>
<evidence type="ECO:0000313" key="5">
    <source>
        <dbReference type="EMBL" id="KDO20588.1"/>
    </source>
</evidence>
<evidence type="ECO:0000313" key="6">
    <source>
        <dbReference type="Proteomes" id="UP000030745"/>
    </source>
</evidence>
<dbReference type="GO" id="GO:0003677">
    <property type="term" value="F:DNA binding"/>
    <property type="evidence" value="ECO:0007669"/>
    <property type="project" value="InterPro"/>
</dbReference>
<dbReference type="Pfam" id="PF04042">
    <property type="entry name" value="DNA_pol_E_B"/>
    <property type="match status" value="1"/>
</dbReference>
<dbReference type="GeneID" id="24142100"/>
<comment type="similarity">
    <text evidence="1">Belongs to the DNA polymerase delta/II small subunit family.</text>
</comment>
<sequence>MALERKPSTTARAHDRFVMKKKTFDMQFAHMYMSRLQALEPQVRAAVLADPDVAAAGVSILPKIIDLRVGDVCIITGTIFKVLKNKPNLLDEFVADEILAIEETEDAFSSETDELFLEDESGRVALKGKIDIAALVTGVILGVQGEMGPDGEGFAVTRIFLPAAAPQPTPLPARSDDAYVALLSGLSFGASGVQQHPVATALAMDYLAGRLGADDEKAFVSSIVHTIIAGNSLAKPARDVLLEPVKKTSASELEVKPLQQLDLVLSSLTSTMPVDILPGAWDPSNVMLPQQPLAACLLPHAMRFATCSLVPNPYASSIDGVTFVGTSGQPVDSVLQCSLGQTPIEALEHLLLWRHLAPTAPDILDCYPSPGDDVFVLDSCPHVLFAGNQPSFATKLVTGPQQQRTRLVCVPSFASTGTFVLLNLKDLSVMPVTLTL</sequence>